<feature type="region of interest" description="Disordered" evidence="1">
    <location>
        <begin position="36"/>
        <end position="92"/>
    </location>
</feature>
<accession>A0AAV3Q5R4</accession>
<reference evidence="2 3" key="1">
    <citation type="submission" date="2024-01" db="EMBL/GenBank/DDBJ databases">
        <title>The complete chloroplast genome sequence of Lithospermum erythrorhizon: insights into the phylogenetic relationship among Boraginaceae species and the maternal lineages of purple gromwells.</title>
        <authorList>
            <person name="Okada T."/>
            <person name="Watanabe K."/>
        </authorList>
    </citation>
    <scope>NUCLEOTIDE SEQUENCE [LARGE SCALE GENOMIC DNA]</scope>
</reference>
<gene>
    <name evidence="2" type="ORF">LIER_14812</name>
</gene>
<evidence type="ECO:0000256" key="1">
    <source>
        <dbReference type="SAM" id="MobiDB-lite"/>
    </source>
</evidence>
<organism evidence="2 3">
    <name type="scientific">Lithospermum erythrorhizon</name>
    <name type="common">Purple gromwell</name>
    <name type="synonym">Lithospermum officinale var. erythrorhizon</name>
    <dbReference type="NCBI Taxonomy" id="34254"/>
    <lineage>
        <taxon>Eukaryota</taxon>
        <taxon>Viridiplantae</taxon>
        <taxon>Streptophyta</taxon>
        <taxon>Embryophyta</taxon>
        <taxon>Tracheophyta</taxon>
        <taxon>Spermatophyta</taxon>
        <taxon>Magnoliopsida</taxon>
        <taxon>eudicotyledons</taxon>
        <taxon>Gunneridae</taxon>
        <taxon>Pentapetalae</taxon>
        <taxon>asterids</taxon>
        <taxon>lamiids</taxon>
        <taxon>Boraginales</taxon>
        <taxon>Boraginaceae</taxon>
        <taxon>Boraginoideae</taxon>
        <taxon>Lithospermeae</taxon>
        <taxon>Lithospermum</taxon>
    </lineage>
</organism>
<evidence type="ECO:0000313" key="3">
    <source>
        <dbReference type="Proteomes" id="UP001454036"/>
    </source>
</evidence>
<feature type="compositionally biased region" description="Polar residues" evidence="1">
    <location>
        <begin position="53"/>
        <end position="64"/>
    </location>
</feature>
<evidence type="ECO:0000313" key="2">
    <source>
        <dbReference type="EMBL" id="GAA0157572.1"/>
    </source>
</evidence>
<protein>
    <submittedName>
        <fullName evidence="2">Uncharacterized protein</fullName>
    </submittedName>
</protein>
<dbReference type="Proteomes" id="UP001454036">
    <property type="component" value="Unassembled WGS sequence"/>
</dbReference>
<proteinExistence type="predicted"/>
<dbReference type="AlphaFoldDB" id="A0AAV3Q5R4"/>
<keyword evidence="3" id="KW-1185">Reference proteome</keyword>
<dbReference type="EMBL" id="BAABME010003137">
    <property type="protein sequence ID" value="GAA0157572.1"/>
    <property type="molecule type" value="Genomic_DNA"/>
</dbReference>
<name>A0AAV3Q5R4_LITER</name>
<sequence length="113" mass="13134">MRNEKLITKILRTLPKLFGNKVMTIEEAQDLTTMRQKISTRRLEGSNKKPYGNSDNPTVNNRGNNRWKKLNKKGGNSRGSSHQNKSKNSRCRECEGFGHIQMEWINYVKMHSI</sequence>
<comment type="caution">
    <text evidence="2">The sequence shown here is derived from an EMBL/GenBank/DDBJ whole genome shotgun (WGS) entry which is preliminary data.</text>
</comment>